<proteinExistence type="predicted"/>
<evidence type="ECO:0000313" key="1">
    <source>
        <dbReference type="EMBL" id="MCI92715.1"/>
    </source>
</evidence>
<dbReference type="EMBL" id="LXQA011308267">
    <property type="protein sequence ID" value="MCI92715.1"/>
    <property type="molecule type" value="Genomic_DNA"/>
</dbReference>
<protein>
    <submittedName>
        <fullName evidence="1">Uncharacterized protein</fullName>
    </submittedName>
</protein>
<dbReference type="AlphaFoldDB" id="A0A392W1D1"/>
<feature type="non-terminal residue" evidence="1">
    <location>
        <position position="1"/>
    </location>
</feature>
<organism evidence="1 2">
    <name type="scientific">Trifolium medium</name>
    <dbReference type="NCBI Taxonomy" id="97028"/>
    <lineage>
        <taxon>Eukaryota</taxon>
        <taxon>Viridiplantae</taxon>
        <taxon>Streptophyta</taxon>
        <taxon>Embryophyta</taxon>
        <taxon>Tracheophyta</taxon>
        <taxon>Spermatophyta</taxon>
        <taxon>Magnoliopsida</taxon>
        <taxon>eudicotyledons</taxon>
        <taxon>Gunneridae</taxon>
        <taxon>Pentapetalae</taxon>
        <taxon>rosids</taxon>
        <taxon>fabids</taxon>
        <taxon>Fabales</taxon>
        <taxon>Fabaceae</taxon>
        <taxon>Papilionoideae</taxon>
        <taxon>50 kb inversion clade</taxon>
        <taxon>NPAAA clade</taxon>
        <taxon>Hologalegina</taxon>
        <taxon>IRL clade</taxon>
        <taxon>Trifolieae</taxon>
        <taxon>Trifolium</taxon>
    </lineage>
</organism>
<name>A0A392W1D1_9FABA</name>
<reference evidence="1 2" key="1">
    <citation type="journal article" date="2018" name="Front. Plant Sci.">
        <title>Red Clover (Trifolium pratense) and Zigzag Clover (T. medium) - A Picture of Genomic Similarities and Differences.</title>
        <authorList>
            <person name="Dluhosova J."/>
            <person name="Istvanek J."/>
            <person name="Nedelnik J."/>
            <person name="Repkova J."/>
        </authorList>
    </citation>
    <scope>NUCLEOTIDE SEQUENCE [LARGE SCALE GENOMIC DNA]</scope>
    <source>
        <strain evidence="2">cv. 10/8</strain>
        <tissue evidence="1">Leaf</tissue>
    </source>
</reference>
<sequence>GMGVAATVVVGGGTSGVREVIELLVLALYEAK</sequence>
<dbReference type="Proteomes" id="UP000265520">
    <property type="component" value="Unassembled WGS sequence"/>
</dbReference>
<keyword evidence="2" id="KW-1185">Reference proteome</keyword>
<evidence type="ECO:0000313" key="2">
    <source>
        <dbReference type="Proteomes" id="UP000265520"/>
    </source>
</evidence>
<comment type="caution">
    <text evidence="1">The sequence shown here is derived from an EMBL/GenBank/DDBJ whole genome shotgun (WGS) entry which is preliminary data.</text>
</comment>
<accession>A0A392W1D1</accession>